<gene>
    <name evidence="1" type="ORF">GCK72_021497</name>
</gene>
<name>A0A6A5GK98_CAERE</name>
<sequence length="76" mass="9106">MPLPRRLRALQKHQRYKDRENRRLRNSQKFRIEGILLLSSLVFTIALLCYAEPILREAHLAQLKADRENSTHREEP</sequence>
<reference evidence="1 2" key="1">
    <citation type="submission" date="2019-12" db="EMBL/GenBank/DDBJ databases">
        <title>Chromosome-level assembly of the Caenorhabditis remanei genome.</title>
        <authorList>
            <person name="Teterina A.A."/>
            <person name="Willis J.H."/>
            <person name="Phillips P.C."/>
        </authorList>
    </citation>
    <scope>NUCLEOTIDE SEQUENCE [LARGE SCALE GENOMIC DNA]</scope>
    <source>
        <strain evidence="1 2">PX506</strain>
        <tissue evidence="1">Whole organism</tissue>
    </source>
</reference>
<proteinExistence type="predicted"/>
<protein>
    <submittedName>
        <fullName evidence="1">Uncharacterized protein</fullName>
    </submittedName>
</protein>
<comment type="caution">
    <text evidence="1">The sequence shown here is derived from an EMBL/GenBank/DDBJ whole genome shotgun (WGS) entry which is preliminary data.</text>
</comment>
<accession>A0A6A5GK98</accession>
<dbReference type="KEGG" id="crq:GCK72_021497"/>
<dbReference type="Proteomes" id="UP000483820">
    <property type="component" value="Chromosome V"/>
</dbReference>
<evidence type="ECO:0000313" key="2">
    <source>
        <dbReference type="Proteomes" id="UP000483820"/>
    </source>
</evidence>
<evidence type="ECO:0000313" key="1">
    <source>
        <dbReference type="EMBL" id="KAF1754932.1"/>
    </source>
</evidence>
<dbReference type="EMBL" id="WUAV01000005">
    <property type="protein sequence ID" value="KAF1754932.1"/>
    <property type="molecule type" value="Genomic_DNA"/>
</dbReference>
<organism evidence="1 2">
    <name type="scientific">Caenorhabditis remanei</name>
    <name type="common">Caenorhabditis vulgaris</name>
    <dbReference type="NCBI Taxonomy" id="31234"/>
    <lineage>
        <taxon>Eukaryota</taxon>
        <taxon>Metazoa</taxon>
        <taxon>Ecdysozoa</taxon>
        <taxon>Nematoda</taxon>
        <taxon>Chromadorea</taxon>
        <taxon>Rhabditida</taxon>
        <taxon>Rhabditina</taxon>
        <taxon>Rhabditomorpha</taxon>
        <taxon>Rhabditoidea</taxon>
        <taxon>Rhabditidae</taxon>
        <taxon>Peloderinae</taxon>
        <taxon>Caenorhabditis</taxon>
    </lineage>
</organism>
<dbReference type="CTD" id="9809094"/>
<dbReference type="RefSeq" id="XP_003104578.2">
    <property type="nucleotide sequence ID" value="XM_003104530.2"/>
</dbReference>
<dbReference type="GeneID" id="9809094"/>
<dbReference type="AlphaFoldDB" id="A0A6A5GK98"/>